<keyword evidence="2" id="KW-0812">Transmembrane</keyword>
<feature type="transmembrane region" description="Helical" evidence="2">
    <location>
        <begin position="180"/>
        <end position="198"/>
    </location>
</feature>
<gene>
    <name evidence="3" type="ORF">ACIBP4_15315</name>
</gene>
<feature type="transmembrane region" description="Helical" evidence="2">
    <location>
        <begin position="117"/>
        <end position="136"/>
    </location>
</feature>
<comment type="caution">
    <text evidence="3">The sequence shown here is derived from an EMBL/GenBank/DDBJ whole genome shotgun (WGS) entry which is preliminary data.</text>
</comment>
<evidence type="ECO:0000313" key="3">
    <source>
        <dbReference type="EMBL" id="MFI7263652.1"/>
    </source>
</evidence>
<feature type="region of interest" description="Disordered" evidence="1">
    <location>
        <begin position="274"/>
        <end position="321"/>
    </location>
</feature>
<protein>
    <submittedName>
        <fullName evidence="3">HAAS signaling domain-containing protein</fullName>
    </submittedName>
</protein>
<evidence type="ECO:0000256" key="2">
    <source>
        <dbReference type="SAM" id="Phobius"/>
    </source>
</evidence>
<keyword evidence="2" id="KW-1133">Transmembrane helix</keyword>
<accession>A0ABW7ZN68</accession>
<dbReference type="RefSeq" id="WP_396754448.1">
    <property type="nucleotide sequence ID" value="NZ_JBITLA010000004.1"/>
</dbReference>
<organism evidence="3 4">
    <name type="scientific">Micromonospora maritima</name>
    <dbReference type="NCBI Taxonomy" id="986711"/>
    <lineage>
        <taxon>Bacteria</taxon>
        <taxon>Bacillati</taxon>
        <taxon>Actinomycetota</taxon>
        <taxon>Actinomycetes</taxon>
        <taxon>Micromonosporales</taxon>
        <taxon>Micromonosporaceae</taxon>
        <taxon>Micromonospora</taxon>
    </lineage>
</organism>
<reference evidence="3 4" key="1">
    <citation type="submission" date="2024-10" db="EMBL/GenBank/DDBJ databases">
        <title>The Natural Products Discovery Center: Release of the First 8490 Sequenced Strains for Exploring Actinobacteria Biosynthetic Diversity.</title>
        <authorList>
            <person name="Kalkreuter E."/>
            <person name="Kautsar S.A."/>
            <person name="Yang D."/>
            <person name="Bader C.D."/>
            <person name="Teijaro C.N."/>
            <person name="Fluegel L."/>
            <person name="Davis C.M."/>
            <person name="Simpson J.R."/>
            <person name="Lauterbach L."/>
            <person name="Steele A.D."/>
            <person name="Gui C."/>
            <person name="Meng S."/>
            <person name="Li G."/>
            <person name="Viehrig K."/>
            <person name="Ye F."/>
            <person name="Su P."/>
            <person name="Kiefer A.F."/>
            <person name="Nichols A."/>
            <person name="Cepeda A.J."/>
            <person name="Yan W."/>
            <person name="Fan B."/>
            <person name="Jiang Y."/>
            <person name="Adhikari A."/>
            <person name="Zheng C.-J."/>
            <person name="Schuster L."/>
            <person name="Cowan T.M."/>
            <person name="Smanski M.J."/>
            <person name="Chevrette M.G."/>
            <person name="De Carvalho L.P.S."/>
            <person name="Shen B."/>
        </authorList>
    </citation>
    <scope>NUCLEOTIDE SEQUENCE [LARGE SCALE GENOMIC DNA]</scope>
    <source>
        <strain evidence="3 4">NPDC049845</strain>
    </source>
</reference>
<feature type="compositionally biased region" description="Pro residues" evidence="1">
    <location>
        <begin position="309"/>
        <end position="321"/>
    </location>
</feature>
<keyword evidence="4" id="KW-1185">Reference proteome</keyword>
<sequence length="321" mass="34332">MTVTGQEITDYVDRVRAALADLPPSVRDELTEDLPEHLAEVAAEGDGALDDRLGPPEAYAAELRTAAGAESGRRPARLRRLAAVRDRATTQVRLLDRQLGPLVGQARVADFLRSLRPAWWLVRGWLAALLVGEMTGSDRAGLLPRIEGSVLGGLVLLAGAMLASLWLGRRSGDFTGWPRRLHLVGTAVLAVFALVVVTDVQERAGVDPDADYQQVSVDGRFDRIEDVFVYDQQGRLVRDAQLFDQNGVPIRLGWPTCLDSSGSVPAPRNAYPYCPDLAPFGPPADPTAESTPAESGTPAPSESAARTAPGPPPVPTPTPTN</sequence>
<feature type="transmembrane region" description="Helical" evidence="2">
    <location>
        <begin position="148"/>
        <end position="168"/>
    </location>
</feature>
<dbReference type="Pfam" id="PF22564">
    <property type="entry name" value="HAAS"/>
    <property type="match status" value="1"/>
</dbReference>
<keyword evidence="2" id="KW-0472">Membrane</keyword>
<dbReference type="EMBL" id="JBITLE010000004">
    <property type="protein sequence ID" value="MFI7263652.1"/>
    <property type="molecule type" value="Genomic_DNA"/>
</dbReference>
<evidence type="ECO:0000256" key="1">
    <source>
        <dbReference type="SAM" id="MobiDB-lite"/>
    </source>
</evidence>
<proteinExistence type="predicted"/>
<name>A0ABW7ZN68_9ACTN</name>
<evidence type="ECO:0000313" key="4">
    <source>
        <dbReference type="Proteomes" id="UP001612812"/>
    </source>
</evidence>
<feature type="compositionally biased region" description="Polar residues" evidence="1">
    <location>
        <begin position="288"/>
        <end position="300"/>
    </location>
</feature>
<dbReference type="Proteomes" id="UP001612812">
    <property type="component" value="Unassembled WGS sequence"/>
</dbReference>